<comment type="caution">
    <text evidence="1">The sequence shown here is derived from an EMBL/GenBank/DDBJ whole genome shotgun (WGS) entry which is preliminary data.</text>
</comment>
<proteinExistence type="predicted"/>
<reference evidence="1" key="1">
    <citation type="journal article" date="2020" name="Mol. Plant Microbe Interact.">
        <title>Genome Sequence of the Biocontrol Agent Coniothyrium minitans strain Conio (IMI 134523).</title>
        <authorList>
            <person name="Patel D."/>
            <person name="Shittu T.A."/>
            <person name="Baroncelli R."/>
            <person name="Muthumeenakshi S."/>
            <person name="Osborne T.H."/>
            <person name="Janganan T.K."/>
            <person name="Sreenivasaprasad S."/>
        </authorList>
    </citation>
    <scope>NUCLEOTIDE SEQUENCE</scope>
    <source>
        <strain evidence="1">Conio</strain>
    </source>
</reference>
<sequence>MKLSIVVGYASAAYLALARSRPHSHANGTLPEPTHRLTRRFDANVLASDKDWKAASCRGGRLVELMLGSDEAAGSKIESTKGNNTPSAKSEWQGDLKQELKTWGWHEEYAEDVYADLERLDVTSVAEALGINRKPKGAGGNNIPYEIRHWDKDARDPKGHPIAPRDQTYKVDGKEYRVTQARHLFTVNPTDGVIIGQFLESPASAAEFLWYRKARSDELPNIQRLSDIFWGHWVRDNTNVVNIRYFWMMDVANEDTEEIMARALSEAGKAISTWPGVTFNMDSDAGKAILGSANGAVFAWFLVQHKAQLGDKWIPKVTVFLNDLGRSWSGAHVLFYVEDAPDRENNP</sequence>
<protein>
    <submittedName>
        <fullName evidence="1">Uncharacterized protein</fullName>
    </submittedName>
</protein>
<keyword evidence="2" id="KW-1185">Reference proteome</keyword>
<name>A0A9P6GMQ0_9PLEO</name>
<organism evidence="1 2">
    <name type="scientific">Paraphaeosphaeria minitans</name>
    <dbReference type="NCBI Taxonomy" id="565426"/>
    <lineage>
        <taxon>Eukaryota</taxon>
        <taxon>Fungi</taxon>
        <taxon>Dikarya</taxon>
        <taxon>Ascomycota</taxon>
        <taxon>Pezizomycotina</taxon>
        <taxon>Dothideomycetes</taxon>
        <taxon>Pleosporomycetidae</taxon>
        <taxon>Pleosporales</taxon>
        <taxon>Massarineae</taxon>
        <taxon>Didymosphaeriaceae</taxon>
        <taxon>Paraphaeosphaeria</taxon>
    </lineage>
</organism>
<accession>A0A9P6GMQ0</accession>
<evidence type="ECO:0000313" key="1">
    <source>
        <dbReference type="EMBL" id="KAF9738076.1"/>
    </source>
</evidence>
<dbReference type="Proteomes" id="UP000756921">
    <property type="component" value="Unassembled WGS sequence"/>
</dbReference>
<evidence type="ECO:0000313" key="2">
    <source>
        <dbReference type="Proteomes" id="UP000756921"/>
    </source>
</evidence>
<dbReference type="OrthoDB" id="5337308at2759"/>
<gene>
    <name evidence="1" type="ORF">PMIN01_03359</name>
</gene>
<dbReference type="AlphaFoldDB" id="A0A9P6GMQ0"/>
<dbReference type="EMBL" id="WJXW01000003">
    <property type="protein sequence ID" value="KAF9738076.1"/>
    <property type="molecule type" value="Genomic_DNA"/>
</dbReference>